<name>A0A1F5VP85_9BACT</name>
<dbReference type="InterPro" id="IPR041633">
    <property type="entry name" value="Polbeta"/>
</dbReference>
<reference evidence="2 3" key="1">
    <citation type="journal article" date="2016" name="Nat. Commun.">
        <title>Thousands of microbial genomes shed light on interconnected biogeochemical processes in an aquifer system.</title>
        <authorList>
            <person name="Anantharaman K."/>
            <person name="Brown C.T."/>
            <person name="Hug L.A."/>
            <person name="Sharon I."/>
            <person name="Castelle C.J."/>
            <person name="Probst A.J."/>
            <person name="Thomas B.C."/>
            <person name="Singh A."/>
            <person name="Wilkins M.J."/>
            <person name="Karaoz U."/>
            <person name="Brodie E.L."/>
            <person name="Williams K.H."/>
            <person name="Hubbard S.S."/>
            <person name="Banfield J.F."/>
        </authorList>
    </citation>
    <scope>NUCLEOTIDE SEQUENCE [LARGE SCALE GENOMIC DNA]</scope>
</reference>
<dbReference type="NCBIfam" id="NF047752">
    <property type="entry name" value="MntA_antitoxin"/>
    <property type="match status" value="1"/>
</dbReference>
<evidence type="ECO:0000313" key="2">
    <source>
        <dbReference type="EMBL" id="OGF65244.1"/>
    </source>
</evidence>
<dbReference type="PANTHER" id="PTHR43852">
    <property type="entry name" value="NUCLEOTIDYLTRANSFERASE"/>
    <property type="match status" value="1"/>
</dbReference>
<dbReference type="AlphaFoldDB" id="A0A1F5VP85"/>
<dbReference type="Proteomes" id="UP000178943">
    <property type="component" value="Unassembled WGS sequence"/>
</dbReference>
<dbReference type="CDD" id="cd05403">
    <property type="entry name" value="NT_KNTase_like"/>
    <property type="match status" value="1"/>
</dbReference>
<evidence type="ECO:0000259" key="1">
    <source>
        <dbReference type="Pfam" id="PF18765"/>
    </source>
</evidence>
<dbReference type="Gene3D" id="3.30.460.10">
    <property type="entry name" value="Beta Polymerase, domain 2"/>
    <property type="match status" value="1"/>
</dbReference>
<dbReference type="STRING" id="1817863.A2Y62_02315"/>
<dbReference type="SUPFAM" id="SSF81301">
    <property type="entry name" value="Nucleotidyltransferase"/>
    <property type="match status" value="1"/>
</dbReference>
<protein>
    <recommendedName>
        <fullName evidence="1">Polymerase beta nucleotidyltransferase domain-containing protein</fullName>
    </recommendedName>
</protein>
<dbReference type="PANTHER" id="PTHR43852:SF3">
    <property type="entry name" value="NUCLEOTIDYLTRANSFERASE"/>
    <property type="match status" value="1"/>
</dbReference>
<feature type="domain" description="Polymerase beta nucleotidyltransferase" evidence="1">
    <location>
        <begin position="6"/>
        <end position="96"/>
    </location>
</feature>
<gene>
    <name evidence="2" type="ORF">A2Y62_02315</name>
</gene>
<sequence length="134" mass="15348">MNSITKKIISFLQPEKDVKFAFIFGSLASGQMTSSSDLDIAILFNHTPDFNTINELKDALVAALNKEIDLIPLNNASPILKMQILKKGVLIINNNNKAYDDFIIRTVNEYDDLKRIRNEIEMNILKGRIYQRKF</sequence>
<dbReference type="EMBL" id="MFGW01000113">
    <property type="protein sequence ID" value="OGF65244.1"/>
    <property type="molecule type" value="Genomic_DNA"/>
</dbReference>
<proteinExistence type="predicted"/>
<accession>A0A1F5VP85</accession>
<evidence type="ECO:0000313" key="3">
    <source>
        <dbReference type="Proteomes" id="UP000178943"/>
    </source>
</evidence>
<dbReference type="Pfam" id="PF18765">
    <property type="entry name" value="Polbeta"/>
    <property type="match status" value="1"/>
</dbReference>
<organism evidence="2 3">
    <name type="scientific">Candidatus Fischerbacteria bacterium RBG_13_37_8</name>
    <dbReference type="NCBI Taxonomy" id="1817863"/>
    <lineage>
        <taxon>Bacteria</taxon>
        <taxon>Candidatus Fischeribacteriota</taxon>
    </lineage>
</organism>
<dbReference type="InterPro" id="IPR052930">
    <property type="entry name" value="TA_antitoxin_MntA"/>
</dbReference>
<comment type="caution">
    <text evidence="2">The sequence shown here is derived from an EMBL/GenBank/DDBJ whole genome shotgun (WGS) entry which is preliminary data.</text>
</comment>
<dbReference type="InterPro" id="IPR043519">
    <property type="entry name" value="NT_sf"/>
</dbReference>